<dbReference type="AlphaFoldDB" id="A0AAV8U4I3"/>
<keyword evidence="2" id="KW-1185">Reference proteome</keyword>
<evidence type="ECO:0000313" key="1">
    <source>
        <dbReference type="EMBL" id="KAJ8772905.1"/>
    </source>
</evidence>
<protein>
    <submittedName>
        <fullName evidence="1">Uncharacterized protein</fullName>
    </submittedName>
</protein>
<reference evidence="1 2" key="1">
    <citation type="submission" date="2021-09" db="EMBL/GenBank/DDBJ databases">
        <title>Genomic insights and catalytic innovation underlie evolution of tropane alkaloids biosynthesis.</title>
        <authorList>
            <person name="Wang Y.-J."/>
            <person name="Tian T."/>
            <person name="Huang J.-P."/>
            <person name="Huang S.-X."/>
        </authorList>
    </citation>
    <scope>NUCLEOTIDE SEQUENCE [LARGE SCALE GENOMIC DNA]</scope>
    <source>
        <strain evidence="1">KIB-2018</strain>
        <tissue evidence="1">Leaf</tissue>
    </source>
</reference>
<organism evidence="1 2">
    <name type="scientific">Erythroxylum novogranatense</name>
    <dbReference type="NCBI Taxonomy" id="1862640"/>
    <lineage>
        <taxon>Eukaryota</taxon>
        <taxon>Viridiplantae</taxon>
        <taxon>Streptophyta</taxon>
        <taxon>Embryophyta</taxon>
        <taxon>Tracheophyta</taxon>
        <taxon>Spermatophyta</taxon>
        <taxon>Magnoliopsida</taxon>
        <taxon>eudicotyledons</taxon>
        <taxon>Gunneridae</taxon>
        <taxon>Pentapetalae</taxon>
        <taxon>rosids</taxon>
        <taxon>fabids</taxon>
        <taxon>Malpighiales</taxon>
        <taxon>Erythroxylaceae</taxon>
        <taxon>Erythroxylum</taxon>
    </lineage>
</organism>
<gene>
    <name evidence="1" type="ORF">K2173_028082</name>
</gene>
<dbReference type="Proteomes" id="UP001159364">
    <property type="component" value="Linkage Group LG02"/>
</dbReference>
<sequence>MGGARPVGPKSSPPHSIYKHSLTIPDISISLIQKLQLPPFVFFLVILKFRLLTQDASFRSLEMIYVHKS</sequence>
<dbReference type="EMBL" id="JAIWQS010000002">
    <property type="protein sequence ID" value="KAJ8772905.1"/>
    <property type="molecule type" value="Genomic_DNA"/>
</dbReference>
<comment type="caution">
    <text evidence="1">The sequence shown here is derived from an EMBL/GenBank/DDBJ whole genome shotgun (WGS) entry which is preliminary data.</text>
</comment>
<accession>A0AAV8U4I3</accession>
<proteinExistence type="predicted"/>
<name>A0AAV8U4I3_9ROSI</name>
<evidence type="ECO:0000313" key="2">
    <source>
        <dbReference type="Proteomes" id="UP001159364"/>
    </source>
</evidence>